<feature type="transmembrane region" description="Helical" evidence="1">
    <location>
        <begin position="89"/>
        <end position="107"/>
    </location>
</feature>
<keyword evidence="1" id="KW-1133">Transmembrane helix</keyword>
<sequence>MTTTIIFAVALFLVELIFLWGKIKTNENTIQREGENYRVPLLSYGPWWVRIFHKIWFALHFPALIATTPIAIAFHAAGRNDGVAIPTEVIHLINFIIYLGLYLWLSLGGL</sequence>
<name>Q939G1_AQUAC</name>
<keyword evidence="1" id="KW-0812">Transmembrane</keyword>
<feature type="transmembrane region" description="Helical" evidence="1">
    <location>
        <begin position="6"/>
        <end position="23"/>
    </location>
</feature>
<reference evidence="2" key="1">
    <citation type="journal article" date="2001" name="Mol. Microbiol.">
        <title>Discovery and distribution of super-integrons among pseudomonads.</title>
        <authorList>
            <person name="Vaisvila R."/>
            <person name="Morgan R.D."/>
            <person name="Posfai J."/>
            <person name="Raleigh E.A."/>
        </authorList>
    </citation>
    <scope>NUCLEOTIDE SEQUENCE</scope>
    <source>
        <strain evidence="2">ATCC 55044</strain>
    </source>
</reference>
<evidence type="ECO:0000313" key="2">
    <source>
        <dbReference type="EMBL" id="AAK73297.1"/>
    </source>
</evidence>
<feature type="transmembrane region" description="Helical" evidence="1">
    <location>
        <begin position="55"/>
        <end position="77"/>
    </location>
</feature>
<dbReference type="RefSeq" id="WP_156480570.1">
    <property type="nucleotide sequence ID" value="NZ_CP014784.1"/>
</dbReference>
<keyword evidence="1" id="KW-0472">Membrane</keyword>
<proteinExistence type="predicted"/>
<dbReference type="EMBL" id="AY038186">
    <property type="protein sequence ID" value="AAK73297.1"/>
    <property type="molecule type" value="Genomic_DNA"/>
</dbReference>
<accession>Q939G1</accession>
<dbReference type="AlphaFoldDB" id="Q939G1"/>
<organism evidence="2">
    <name type="scientific">Aquipseudomonas alcaligenes</name>
    <name type="common">Pseudomonas alcaligenes</name>
    <dbReference type="NCBI Taxonomy" id="43263"/>
    <lineage>
        <taxon>Bacteria</taxon>
        <taxon>Pseudomonadati</taxon>
        <taxon>Pseudomonadota</taxon>
        <taxon>Gammaproteobacteria</taxon>
        <taxon>Pseudomonadales</taxon>
        <taxon>Pseudomonadaceae</taxon>
        <taxon>Aquipseudomonas</taxon>
    </lineage>
</organism>
<dbReference type="GeneID" id="42932271"/>
<protein>
    <submittedName>
        <fullName evidence="2">Ypar12</fullName>
    </submittedName>
</protein>
<evidence type="ECO:0000256" key="1">
    <source>
        <dbReference type="SAM" id="Phobius"/>
    </source>
</evidence>